<evidence type="ECO:0000256" key="3">
    <source>
        <dbReference type="ARBA" id="ARBA00022777"/>
    </source>
</evidence>
<dbReference type="PANTHER" id="PTHR43289">
    <property type="entry name" value="MITOGEN-ACTIVATED PROTEIN KINASE KINASE KINASE 20-RELATED"/>
    <property type="match status" value="1"/>
</dbReference>
<dbReference type="PANTHER" id="PTHR43289:SF34">
    <property type="entry name" value="SERINE_THREONINE-PROTEIN KINASE YBDM-RELATED"/>
    <property type="match status" value="1"/>
</dbReference>
<feature type="region of interest" description="Disordered" evidence="6">
    <location>
        <begin position="339"/>
        <end position="444"/>
    </location>
</feature>
<dbReference type="Pfam" id="PF00069">
    <property type="entry name" value="Pkinase"/>
    <property type="match status" value="1"/>
</dbReference>
<dbReference type="GO" id="GO:0005524">
    <property type="term" value="F:ATP binding"/>
    <property type="evidence" value="ECO:0007669"/>
    <property type="project" value="UniProtKB-UniRule"/>
</dbReference>
<keyword evidence="4 5" id="KW-0067">ATP-binding</keyword>
<organism evidence="8 9">
    <name type="scientific">Pseudofrankia inefficax (strain DSM 45817 / CECT 9037 / DDB 130130 / EuI1c)</name>
    <name type="common">Frankia inefficax</name>
    <dbReference type="NCBI Taxonomy" id="298654"/>
    <lineage>
        <taxon>Bacteria</taxon>
        <taxon>Bacillati</taxon>
        <taxon>Actinomycetota</taxon>
        <taxon>Actinomycetes</taxon>
        <taxon>Frankiales</taxon>
        <taxon>Frankiaceae</taxon>
        <taxon>Pseudofrankia</taxon>
    </lineage>
</organism>
<evidence type="ECO:0000259" key="7">
    <source>
        <dbReference type="PROSITE" id="PS50011"/>
    </source>
</evidence>
<accession>E3J780</accession>
<evidence type="ECO:0000256" key="4">
    <source>
        <dbReference type="ARBA" id="ARBA00022840"/>
    </source>
</evidence>
<dbReference type="OrthoDB" id="9762169at2"/>
<protein>
    <submittedName>
        <fullName evidence="8">Serine/threonine protein kinase</fullName>
    </submittedName>
</protein>
<reference evidence="8 9" key="1">
    <citation type="submission" date="2010-10" db="EMBL/GenBank/DDBJ databases">
        <title>Complete sequence of Frankia sp. EuI1c.</title>
        <authorList>
            <consortium name="US DOE Joint Genome Institute"/>
            <person name="Lucas S."/>
            <person name="Copeland A."/>
            <person name="Lapidus A."/>
            <person name="Cheng J.-F."/>
            <person name="Bruce D."/>
            <person name="Goodwin L."/>
            <person name="Pitluck S."/>
            <person name="Chertkov O."/>
            <person name="Detter J.C."/>
            <person name="Han C."/>
            <person name="Tapia R."/>
            <person name="Land M."/>
            <person name="Hauser L."/>
            <person name="Jeffries C."/>
            <person name="Kyrpides N."/>
            <person name="Ivanova N."/>
            <person name="Mikhailova N."/>
            <person name="Beauchemin N."/>
            <person name="Sen A."/>
            <person name="Sur S.A."/>
            <person name="Gtari M."/>
            <person name="Wall L."/>
            <person name="Tisa L."/>
            <person name="Woyke T."/>
        </authorList>
    </citation>
    <scope>NUCLEOTIDE SEQUENCE [LARGE SCALE GENOMIC DNA]</scope>
    <source>
        <strain evidence="9">DSM 45817 / CECT 9037 / EuI1c</strain>
    </source>
</reference>
<dbReference type="Gene3D" id="3.30.200.20">
    <property type="entry name" value="Phosphorylase Kinase, domain 1"/>
    <property type="match status" value="1"/>
</dbReference>
<dbReference type="PROSITE" id="PS50011">
    <property type="entry name" value="PROTEIN_KINASE_DOM"/>
    <property type="match status" value="1"/>
</dbReference>
<evidence type="ECO:0000256" key="1">
    <source>
        <dbReference type="ARBA" id="ARBA00022679"/>
    </source>
</evidence>
<dbReference type="CDD" id="cd14014">
    <property type="entry name" value="STKc_PknB_like"/>
    <property type="match status" value="1"/>
</dbReference>
<feature type="compositionally biased region" description="Polar residues" evidence="6">
    <location>
        <begin position="429"/>
        <end position="438"/>
    </location>
</feature>
<evidence type="ECO:0000256" key="2">
    <source>
        <dbReference type="ARBA" id="ARBA00022741"/>
    </source>
</evidence>
<keyword evidence="1" id="KW-0808">Transferase</keyword>
<feature type="region of interest" description="Disordered" evidence="6">
    <location>
        <begin position="286"/>
        <end position="312"/>
    </location>
</feature>
<dbReference type="eggNOG" id="COG0515">
    <property type="taxonomic scope" value="Bacteria"/>
</dbReference>
<keyword evidence="3 8" id="KW-0418">Kinase</keyword>
<dbReference type="PROSITE" id="PS00107">
    <property type="entry name" value="PROTEIN_KINASE_ATP"/>
    <property type="match status" value="1"/>
</dbReference>
<dbReference type="SUPFAM" id="SSF56112">
    <property type="entry name" value="Protein kinase-like (PK-like)"/>
    <property type="match status" value="1"/>
</dbReference>
<evidence type="ECO:0000313" key="8">
    <source>
        <dbReference type="EMBL" id="ADP84444.1"/>
    </source>
</evidence>
<dbReference type="InterPro" id="IPR000719">
    <property type="entry name" value="Prot_kinase_dom"/>
</dbReference>
<feature type="domain" description="Protein kinase" evidence="7">
    <location>
        <begin position="22"/>
        <end position="275"/>
    </location>
</feature>
<evidence type="ECO:0000313" key="9">
    <source>
        <dbReference type="Proteomes" id="UP000002484"/>
    </source>
</evidence>
<sequence>MVPTGEIRKALRANDPTAVGPYRLRARLGSGGMGTVYLGSDAAGRLAAVKVLRDDLASDLALGRRFAREVVAVAAIDSPRVATLLDADPLGEPAWLATEYVRGPTLAASVPADGPLSGRRLRALAVGTAEALCAVHEVGVVHRDLKPSNIMLADDGPKIIDFGIVAGLPETVTASGLVLGSVGYIAPELLLDGGRPTSKVDIFSWALTLVFASTGRAPFGDGPAEAVLYRTVNSVPDLSDIPNGLRRLVAAALDKAPARRPTAAELLAELRETSLAYELTAASPRARAGSIPTASGRWLDPRPPRLPAPRPRRQRVLLPAAGVVAALAITGTALIAQAPRDGSGAAPAPRPVSAGPASPGSGTPAPATTGPTSVTGTGQVDDQITDPAAPARPSPETDPDAHGPGPSAAVHPSSAGLPPAPQPKAGLHGQQQRASPRTKTPKPH</sequence>
<dbReference type="AlphaFoldDB" id="E3J780"/>
<dbReference type="Proteomes" id="UP000002484">
    <property type="component" value="Chromosome"/>
</dbReference>
<dbReference type="HOGENOM" id="CLU_000288_63_44_11"/>
<feature type="binding site" evidence="5">
    <location>
        <position position="50"/>
    </location>
    <ligand>
        <name>ATP</name>
        <dbReference type="ChEBI" id="CHEBI:30616"/>
    </ligand>
</feature>
<gene>
    <name evidence="8" type="ordered locus">FraEuI1c_6463</name>
</gene>
<dbReference type="SMART" id="SM00220">
    <property type="entry name" value="S_TKc"/>
    <property type="match status" value="1"/>
</dbReference>
<evidence type="ECO:0000256" key="5">
    <source>
        <dbReference type="PROSITE-ProRule" id="PRU10141"/>
    </source>
</evidence>
<dbReference type="InParanoid" id="E3J780"/>
<proteinExistence type="predicted"/>
<keyword evidence="2 5" id="KW-0547">Nucleotide-binding</keyword>
<dbReference type="PROSITE" id="PS00108">
    <property type="entry name" value="PROTEIN_KINASE_ST"/>
    <property type="match status" value="1"/>
</dbReference>
<dbReference type="InterPro" id="IPR017441">
    <property type="entry name" value="Protein_kinase_ATP_BS"/>
</dbReference>
<dbReference type="KEGG" id="fri:FraEuI1c_6463"/>
<dbReference type="InterPro" id="IPR008271">
    <property type="entry name" value="Ser/Thr_kinase_AS"/>
</dbReference>
<dbReference type="InterPro" id="IPR011009">
    <property type="entry name" value="Kinase-like_dom_sf"/>
</dbReference>
<keyword evidence="9" id="KW-1185">Reference proteome</keyword>
<evidence type="ECO:0000256" key="6">
    <source>
        <dbReference type="SAM" id="MobiDB-lite"/>
    </source>
</evidence>
<dbReference type="GO" id="GO:0004674">
    <property type="term" value="F:protein serine/threonine kinase activity"/>
    <property type="evidence" value="ECO:0007669"/>
    <property type="project" value="UniProtKB-KW"/>
</dbReference>
<dbReference type="STRING" id="298654.FraEuI1c_6463"/>
<dbReference type="Gene3D" id="1.10.510.10">
    <property type="entry name" value="Transferase(Phosphotransferase) domain 1"/>
    <property type="match status" value="1"/>
</dbReference>
<name>E3J780_PSEI1</name>
<dbReference type="EMBL" id="CP002299">
    <property type="protein sequence ID" value="ADP84444.1"/>
    <property type="molecule type" value="Genomic_DNA"/>
</dbReference>
<keyword evidence="8" id="KW-0723">Serine/threonine-protein kinase</keyword>
<feature type="compositionally biased region" description="Low complexity" evidence="6">
    <location>
        <begin position="339"/>
        <end position="378"/>
    </location>
</feature>